<evidence type="ECO:0000313" key="1">
    <source>
        <dbReference type="EMBL" id="OWZ11497.1"/>
    </source>
</evidence>
<dbReference type="PANTHER" id="PTHR37984:SF5">
    <property type="entry name" value="PROTEIN NYNRIN-LIKE"/>
    <property type="match status" value="1"/>
</dbReference>
<keyword evidence="2" id="KW-1185">Reference proteome</keyword>
<dbReference type="InterPro" id="IPR043502">
    <property type="entry name" value="DNA/RNA_pol_sf"/>
</dbReference>
<organism evidence="1 2">
    <name type="scientific">Phytophthora megakarya</name>
    <dbReference type="NCBI Taxonomy" id="4795"/>
    <lineage>
        <taxon>Eukaryota</taxon>
        <taxon>Sar</taxon>
        <taxon>Stramenopiles</taxon>
        <taxon>Oomycota</taxon>
        <taxon>Peronosporomycetes</taxon>
        <taxon>Peronosporales</taxon>
        <taxon>Peronosporaceae</taxon>
        <taxon>Phytophthora</taxon>
    </lineage>
</organism>
<evidence type="ECO:0000313" key="2">
    <source>
        <dbReference type="Proteomes" id="UP000198211"/>
    </source>
</evidence>
<dbReference type="SUPFAM" id="SSF56672">
    <property type="entry name" value="DNA/RNA polymerases"/>
    <property type="match status" value="1"/>
</dbReference>
<name>A0A225W3A8_9STRA</name>
<dbReference type="Proteomes" id="UP000198211">
    <property type="component" value="Unassembled WGS sequence"/>
</dbReference>
<proteinExistence type="predicted"/>
<dbReference type="AlphaFoldDB" id="A0A225W3A8"/>
<dbReference type="Gene3D" id="3.10.10.10">
    <property type="entry name" value="HIV Type 1 Reverse Transcriptase, subunit A, domain 1"/>
    <property type="match status" value="1"/>
</dbReference>
<accession>A0A225W3A8</accession>
<dbReference type="InterPro" id="IPR050951">
    <property type="entry name" value="Retrovirus_Pol_polyprotein"/>
</dbReference>
<keyword evidence="1" id="KW-0695">RNA-directed DNA polymerase</keyword>
<dbReference type="PANTHER" id="PTHR37984">
    <property type="entry name" value="PROTEIN CBG26694"/>
    <property type="match status" value="1"/>
</dbReference>
<reference evidence="2" key="1">
    <citation type="submission" date="2017-03" db="EMBL/GenBank/DDBJ databases">
        <title>Phytopthora megakarya and P. palmivora, two closely related causual agents of cacao black pod achieved similar genome size and gene model numbers by different mechanisms.</title>
        <authorList>
            <person name="Ali S."/>
            <person name="Shao J."/>
            <person name="Larry D.J."/>
            <person name="Kronmiller B."/>
            <person name="Shen D."/>
            <person name="Strem M.D."/>
            <person name="Melnick R.L."/>
            <person name="Guiltinan M.J."/>
            <person name="Tyler B.M."/>
            <person name="Meinhardt L.W."/>
            <person name="Bailey B.A."/>
        </authorList>
    </citation>
    <scope>NUCLEOTIDE SEQUENCE [LARGE SCALE GENOMIC DNA]</scope>
    <source>
        <strain evidence="2">zdho120</strain>
    </source>
</reference>
<keyword evidence="1" id="KW-0808">Transferase</keyword>
<sequence>MAVEASHEVVTLNADAQGRGNVVILESCDNGLDEMARYSECDVFQDDLSMKDVEGKDFGLPSSAMPGTPFARLDAAYARCMRVSAEELDLEPAVYIREGSKFMSQLNDQSVMLPDLDDISPECDIETADNQLNVVLKKHRKIFLGDGNAAPPPVRGVICDLDVGDAKPKLLEATLIEHSESPWASRIVIVLKKNGVDIRMCIDYRVEPRYGEWLLGVRITERAKLISAFTCPFGRFQWVRMPFGLKNAPLVYQQMINNCRWGFVRLSLEEKTLVDHDVLYYLSLDP</sequence>
<comment type="caution">
    <text evidence="1">The sequence shown here is derived from an EMBL/GenBank/DDBJ whole genome shotgun (WGS) entry which is preliminary data.</text>
</comment>
<protein>
    <submittedName>
        <fullName evidence="1">Reverse transcriptase</fullName>
    </submittedName>
</protein>
<keyword evidence="1" id="KW-0548">Nucleotidyltransferase</keyword>
<gene>
    <name evidence="1" type="ORF">PHMEG_00015468</name>
</gene>
<dbReference type="GO" id="GO:0003964">
    <property type="term" value="F:RNA-directed DNA polymerase activity"/>
    <property type="evidence" value="ECO:0007669"/>
    <property type="project" value="UniProtKB-KW"/>
</dbReference>
<dbReference type="EMBL" id="NBNE01002108">
    <property type="protein sequence ID" value="OWZ11497.1"/>
    <property type="molecule type" value="Genomic_DNA"/>
</dbReference>